<accession>R8BCG9</accession>
<gene>
    <name evidence="4" type="ORF">UCRPA7_7537</name>
</gene>
<dbReference type="InterPro" id="IPR051164">
    <property type="entry name" value="NmrA-like_oxidored"/>
</dbReference>
<dbReference type="AlphaFoldDB" id="R8BCG9"/>
<reference evidence="5" key="1">
    <citation type="journal article" date="2013" name="Genome Announc.">
        <title>Draft genome sequence of the ascomycete Phaeoacremonium aleophilum strain UCR-PA7, a causal agent of the esca disease complex in grapevines.</title>
        <authorList>
            <person name="Blanco-Ulate B."/>
            <person name="Rolshausen P."/>
            <person name="Cantu D."/>
        </authorList>
    </citation>
    <scope>NUCLEOTIDE SEQUENCE [LARGE SCALE GENOMIC DNA]</scope>
    <source>
        <strain evidence="5">UCR-PA7</strain>
    </source>
</reference>
<dbReference type="InterPro" id="IPR036291">
    <property type="entry name" value="NAD(P)-bd_dom_sf"/>
</dbReference>
<dbReference type="Proteomes" id="UP000014074">
    <property type="component" value="Unassembled WGS sequence"/>
</dbReference>
<name>R8BCG9_PHAM7</name>
<dbReference type="eggNOG" id="ENOG502RXC9">
    <property type="taxonomic scope" value="Eukaryota"/>
</dbReference>
<dbReference type="EMBL" id="KB933306">
    <property type="protein sequence ID" value="EON96975.1"/>
    <property type="molecule type" value="Genomic_DNA"/>
</dbReference>
<evidence type="ECO:0000256" key="2">
    <source>
        <dbReference type="ARBA" id="ARBA00022857"/>
    </source>
</evidence>
<evidence type="ECO:0000313" key="4">
    <source>
        <dbReference type="EMBL" id="EON96975.1"/>
    </source>
</evidence>
<dbReference type="InterPro" id="IPR008030">
    <property type="entry name" value="NmrA-like"/>
</dbReference>
<organism evidence="4 5">
    <name type="scientific">Phaeoacremonium minimum (strain UCR-PA7)</name>
    <name type="common">Esca disease fungus</name>
    <name type="synonym">Togninia minima</name>
    <dbReference type="NCBI Taxonomy" id="1286976"/>
    <lineage>
        <taxon>Eukaryota</taxon>
        <taxon>Fungi</taxon>
        <taxon>Dikarya</taxon>
        <taxon>Ascomycota</taxon>
        <taxon>Pezizomycotina</taxon>
        <taxon>Sordariomycetes</taxon>
        <taxon>Sordariomycetidae</taxon>
        <taxon>Togniniales</taxon>
        <taxon>Togniniaceae</taxon>
        <taxon>Phaeoacremonium</taxon>
    </lineage>
</organism>
<dbReference type="GeneID" id="19328305"/>
<dbReference type="Gene3D" id="3.40.50.720">
    <property type="entry name" value="NAD(P)-binding Rossmann-like Domain"/>
    <property type="match status" value="1"/>
</dbReference>
<dbReference type="PANTHER" id="PTHR42748">
    <property type="entry name" value="NITROGEN METABOLITE REPRESSION PROTEIN NMRA FAMILY MEMBER"/>
    <property type="match status" value="1"/>
</dbReference>
<dbReference type="HOGENOM" id="CLU_007383_8_4_1"/>
<evidence type="ECO:0000256" key="1">
    <source>
        <dbReference type="ARBA" id="ARBA00006328"/>
    </source>
</evidence>
<sequence>MSRALLITGATGKQGGAVVKALLAANADFQILAVTRDAASPSAQRLASKSSRIKLIQGNLDDCDTIFKAAKAASNTPIWGVYSVQIPAFNSKGPIIEERQGKALVDAALKNGVKHFVYSSVDRGGSRSINNETNIPHFASKHRIEHHLINSAKNNTMDWTILRPVAFMENFDGGFIGKVFATSWKMVVNRPLQLIATDDIGVFGAEAFLEPDRYRGQAISLAGDELKIEKDTPRTHYIVNLA</sequence>
<dbReference type="Gene3D" id="3.90.25.10">
    <property type="entry name" value="UDP-galactose 4-epimerase, domain 1"/>
    <property type="match status" value="1"/>
</dbReference>
<dbReference type="SUPFAM" id="SSF51735">
    <property type="entry name" value="NAD(P)-binding Rossmann-fold domains"/>
    <property type="match status" value="1"/>
</dbReference>
<dbReference type="RefSeq" id="XP_007918257.1">
    <property type="nucleotide sequence ID" value="XM_007920066.1"/>
</dbReference>
<protein>
    <submittedName>
        <fullName evidence="4">Putative nucleoside-diphosphate-sugar epimerase family protein</fullName>
    </submittedName>
</protein>
<dbReference type="CDD" id="cd05251">
    <property type="entry name" value="NmrA_like_SDR_a"/>
    <property type="match status" value="1"/>
</dbReference>
<keyword evidence="5" id="KW-1185">Reference proteome</keyword>
<dbReference type="OrthoDB" id="9997102at2759"/>
<dbReference type="PANTHER" id="PTHR42748:SF7">
    <property type="entry name" value="NMRA LIKE REDOX SENSOR 1-RELATED"/>
    <property type="match status" value="1"/>
</dbReference>
<dbReference type="Pfam" id="PF05368">
    <property type="entry name" value="NmrA"/>
    <property type="match status" value="1"/>
</dbReference>
<proteinExistence type="inferred from homology"/>
<evidence type="ECO:0000313" key="5">
    <source>
        <dbReference type="Proteomes" id="UP000014074"/>
    </source>
</evidence>
<comment type="similarity">
    <text evidence="1">Belongs to the NmrA-type oxidoreductase family.</text>
</comment>
<evidence type="ECO:0000259" key="3">
    <source>
        <dbReference type="Pfam" id="PF05368"/>
    </source>
</evidence>
<dbReference type="FunFam" id="3.40.50.720:FF:000528">
    <property type="entry name" value="Nucleoside-diphosphate-sugar epimerase family protein"/>
    <property type="match status" value="1"/>
</dbReference>
<dbReference type="KEGG" id="tmn:UCRPA7_7537"/>
<feature type="domain" description="NmrA-like" evidence="3">
    <location>
        <begin position="3"/>
        <end position="229"/>
    </location>
</feature>
<dbReference type="GO" id="GO:0005634">
    <property type="term" value="C:nucleus"/>
    <property type="evidence" value="ECO:0007669"/>
    <property type="project" value="TreeGrafter"/>
</dbReference>
<keyword evidence="2" id="KW-0521">NADP</keyword>